<dbReference type="PANTHER" id="PTHR43065">
    <property type="entry name" value="SENSOR HISTIDINE KINASE"/>
    <property type="match status" value="1"/>
</dbReference>
<dbReference type="Pfam" id="PF00512">
    <property type="entry name" value="HisKA"/>
    <property type="match status" value="1"/>
</dbReference>
<dbReference type="Gene3D" id="3.30.450.40">
    <property type="match status" value="1"/>
</dbReference>
<dbReference type="PANTHER" id="PTHR43065:SF10">
    <property type="entry name" value="PEROXIDE STRESS-ACTIVATED HISTIDINE KINASE MAK3"/>
    <property type="match status" value="1"/>
</dbReference>
<evidence type="ECO:0000259" key="13">
    <source>
        <dbReference type="PROSITE" id="PS50112"/>
    </source>
</evidence>
<organism evidence="15 16">
    <name type="scientific">Candidatus Jettenia caeni</name>
    <dbReference type="NCBI Taxonomy" id="247490"/>
    <lineage>
        <taxon>Bacteria</taxon>
        <taxon>Pseudomonadati</taxon>
        <taxon>Planctomycetota</taxon>
        <taxon>Candidatus Brocadiia</taxon>
        <taxon>Candidatus Brocadiales</taxon>
        <taxon>Candidatus Brocadiaceae</taxon>
        <taxon>Candidatus Jettenia</taxon>
    </lineage>
</organism>
<dbReference type="SUPFAM" id="SSF52172">
    <property type="entry name" value="CheY-like"/>
    <property type="match status" value="1"/>
</dbReference>
<dbReference type="Gene3D" id="3.30.450.20">
    <property type="entry name" value="PAS domain"/>
    <property type="match status" value="1"/>
</dbReference>
<proteinExistence type="predicted"/>
<feature type="domain" description="Histidine kinase" evidence="11">
    <location>
        <begin position="481"/>
        <end position="701"/>
    </location>
</feature>
<dbReference type="SUPFAM" id="SSF55785">
    <property type="entry name" value="PYP-like sensor domain (PAS domain)"/>
    <property type="match status" value="1"/>
</dbReference>
<dbReference type="SMART" id="SM00388">
    <property type="entry name" value="HisKA"/>
    <property type="match status" value="1"/>
</dbReference>
<keyword evidence="7" id="KW-0067">ATP-binding</keyword>
<name>I3INM8_9BACT</name>
<dbReference type="InterPro" id="IPR003018">
    <property type="entry name" value="GAF"/>
</dbReference>
<evidence type="ECO:0000256" key="10">
    <source>
        <dbReference type="SAM" id="Coils"/>
    </source>
</evidence>
<evidence type="ECO:0000256" key="4">
    <source>
        <dbReference type="ARBA" id="ARBA00022679"/>
    </source>
</evidence>
<dbReference type="EC" id="2.7.13.3" evidence="2"/>
<dbReference type="InterPro" id="IPR036890">
    <property type="entry name" value="HATPase_C_sf"/>
</dbReference>
<comment type="catalytic activity">
    <reaction evidence="1">
        <text>ATP + protein L-histidine = ADP + protein N-phospho-L-histidine.</text>
        <dbReference type="EC" id="2.7.13.3"/>
    </reaction>
</comment>
<dbReference type="Gene3D" id="3.40.50.2300">
    <property type="match status" value="1"/>
</dbReference>
<feature type="domain" description="PAS" evidence="13">
    <location>
        <begin position="344"/>
        <end position="414"/>
    </location>
</feature>
<dbReference type="Gene3D" id="1.10.287.130">
    <property type="match status" value="1"/>
</dbReference>
<dbReference type="PROSITE" id="PS50112">
    <property type="entry name" value="PAS"/>
    <property type="match status" value="1"/>
</dbReference>
<feature type="domain" description="PAC" evidence="14">
    <location>
        <begin position="415"/>
        <end position="468"/>
    </location>
</feature>
<dbReference type="CDD" id="cd00156">
    <property type="entry name" value="REC"/>
    <property type="match status" value="1"/>
</dbReference>
<evidence type="ECO:0000259" key="14">
    <source>
        <dbReference type="PROSITE" id="PS50113"/>
    </source>
</evidence>
<dbReference type="InterPro" id="IPR011006">
    <property type="entry name" value="CheY-like_superfamily"/>
</dbReference>
<keyword evidence="3 9" id="KW-0597">Phosphoprotein</keyword>
<evidence type="ECO:0000256" key="9">
    <source>
        <dbReference type="PROSITE-ProRule" id="PRU00169"/>
    </source>
</evidence>
<dbReference type="AlphaFoldDB" id="I3INM8"/>
<dbReference type="Proteomes" id="UP000002985">
    <property type="component" value="Unassembled WGS sequence"/>
</dbReference>
<protein>
    <recommendedName>
        <fullName evidence="2">histidine kinase</fullName>
        <ecNumber evidence="2">2.7.13.3</ecNumber>
    </recommendedName>
</protein>
<dbReference type="CDD" id="cd00082">
    <property type="entry name" value="HisKA"/>
    <property type="match status" value="1"/>
</dbReference>
<dbReference type="Gene3D" id="3.30.565.10">
    <property type="entry name" value="Histidine kinase-like ATPase, C-terminal domain"/>
    <property type="match status" value="1"/>
</dbReference>
<accession>I3INM8</accession>
<keyword evidence="10" id="KW-0175">Coiled coil</keyword>
<dbReference type="InterPro" id="IPR001789">
    <property type="entry name" value="Sig_transdc_resp-reg_receiver"/>
</dbReference>
<dbReference type="InterPro" id="IPR036097">
    <property type="entry name" value="HisK_dim/P_sf"/>
</dbReference>
<dbReference type="STRING" id="247490.KSU1_D0014"/>
<dbReference type="InterPro" id="IPR029016">
    <property type="entry name" value="GAF-like_dom_sf"/>
</dbReference>
<dbReference type="eggNOG" id="COG2205">
    <property type="taxonomic scope" value="Bacteria"/>
</dbReference>
<dbReference type="InterPro" id="IPR000014">
    <property type="entry name" value="PAS"/>
</dbReference>
<dbReference type="InterPro" id="IPR013656">
    <property type="entry name" value="PAS_4"/>
</dbReference>
<dbReference type="InterPro" id="IPR003594">
    <property type="entry name" value="HATPase_dom"/>
</dbReference>
<dbReference type="SUPFAM" id="SSF55781">
    <property type="entry name" value="GAF domain-like"/>
    <property type="match status" value="1"/>
</dbReference>
<evidence type="ECO:0000259" key="11">
    <source>
        <dbReference type="PROSITE" id="PS50109"/>
    </source>
</evidence>
<dbReference type="SUPFAM" id="SSF47384">
    <property type="entry name" value="Homodimeric domain of signal transducing histidine kinase"/>
    <property type="match status" value="1"/>
</dbReference>
<dbReference type="InterPro" id="IPR004358">
    <property type="entry name" value="Sig_transdc_His_kin-like_C"/>
</dbReference>
<feature type="modified residue" description="4-aspartylphosphate" evidence="9">
    <location>
        <position position="59"/>
    </location>
</feature>
<dbReference type="InterPro" id="IPR003661">
    <property type="entry name" value="HisK_dim/P_dom"/>
</dbReference>
<dbReference type="EMBL" id="BAFH01000004">
    <property type="protein sequence ID" value="GAB63323.1"/>
    <property type="molecule type" value="Genomic_DNA"/>
</dbReference>
<dbReference type="eggNOG" id="COG4191">
    <property type="taxonomic scope" value="Bacteria"/>
</dbReference>
<dbReference type="GO" id="GO:0005524">
    <property type="term" value="F:ATP binding"/>
    <property type="evidence" value="ECO:0007669"/>
    <property type="project" value="UniProtKB-KW"/>
</dbReference>
<evidence type="ECO:0000256" key="3">
    <source>
        <dbReference type="ARBA" id="ARBA00022553"/>
    </source>
</evidence>
<dbReference type="InterPro" id="IPR035965">
    <property type="entry name" value="PAS-like_dom_sf"/>
</dbReference>
<evidence type="ECO:0000256" key="6">
    <source>
        <dbReference type="ARBA" id="ARBA00022777"/>
    </source>
</evidence>
<dbReference type="Pfam" id="PF13185">
    <property type="entry name" value="GAF_2"/>
    <property type="match status" value="1"/>
</dbReference>
<dbReference type="GO" id="GO:0000155">
    <property type="term" value="F:phosphorelay sensor kinase activity"/>
    <property type="evidence" value="ECO:0007669"/>
    <property type="project" value="InterPro"/>
</dbReference>
<dbReference type="PROSITE" id="PS50113">
    <property type="entry name" value="PAC"/>
    <property type="match status" value="1"/>
</dbReference>
<evidence type="ECO:0000259" key="12">
    <source>
        <dbReference type="PROSITE" id="PS50110"/>
    </source>
</evidence>
<dbReference type="PROSITE" id="PS50109">
    <property type="entry name" value="HIS_KIN"/>
    <property type="match status" value="1"/>
</dbReference>
<dbReference type="PRINTS" id="PR00344">
    <property type="entry name" value="BCTRLSENSOR"/>
</dbReference>
<dbReference type="PROSITE" id="PS50110">
    <property type="entry name" value="RESPONSE_REGULATORY"/>
    <property type="match status" value="1"/>
</dbReference>
<dbReference type="CDD" id="cd00130">
    <property type="entry name" value="PAS"/>
    <property type="match status" value="1"/>
</dbReference>
<comment type="caution">
    <text evidence="15">The sequence shown here is derived from an EMBL/GenBank/DDBJ whole genome shotgun (WGS) entry which is preliminary data.</text>
</comment>
<dbReference type="SMART" id="SM00065">
    <property type="entry name" value="GAF"/>
    <property type="match status" value="1"/>
</dbReference>
<dbReference type="SMART" id="SM00387">
    <property type="entry name" value="HATPase_c"/>
    <property type="match status" value="1"/>
</dbReference>
<keyword evidence="16" id="KW-1185">Reference proteome</keyword>
<evidence type="ECO:0000313" key="15">
    <source>
        <dbReference type="EMBL" id="GAB63323.1"/>
    </source>
</evidence>
<dbReference type="Pfam" id="PF00072">
    <property type="entry name" value="Response_reg"/>
    <property type="match status" value="1"/>
</dbReference>
<sequence>MNKKRIRVLLIDDNSDEVRLIQEILKEDDTVKFELEHASQFLLGLEYLKEKRFDVLLLDLNVPDNGGLHMLSQVRTQSPKLPIVVLTGFIDEVTGTKAVQAGAQDYLVKEEVNYKLLARSIRYAIEHKRVEEELRTVNESLECRVAERTSALAKANTELRMKVAEHKEMEEEIKLLQTMTFAIVEAEDFSSTLGIVLRKVCEATGWVYGEAWLISPDGKYLEYCVAWHRDPKKMEEIKQDSKMLAFSPECGLPGRVWSLKKPEWMIESMVRRNFPHAEFCKKFGFKAAMGIPVVTNDEVIAVLTFFMQEQRDEDERLTRLISSVATQLSVVIHRKMIEDALRISEGKYRLLLENLPQRIFYKDKSLVYVSCNRNLAADFHIRPDEITGKTDYDFFPKELAEKYRAVDKQIMESGQTDEREEEYSKDGQELIIRIVRTPVKDEKGAVIGILGIFWDITEKVILQREAERSRHLASLGELAAGVGHEINNPITGVINCAQILLNKSSEGSKEKDLARRIIKEGDRIANIVHSLLSFTRPDSEKKNIINMHGILSDTLTLIESQLRKEGITMKLDISQKLPEILAHPQQIQQVFLSIINNARYALNQKYPETHDNKIFEISGEETTMNNNAYVKIIFCDHGTGIPAEMRDKVINPFFTTKYSNKGIGLGLSISHTIIRNHGGKLMIDSREGEYTKIIIMLPRYSS</sequence>
<feature type="coiled-coil region" evidence="10">
    <location>
        <begin position="152"/>
        <end position="179"/>
    </location>
</feature>
<evidence type="ECO:0000256" key="8">
    <source>
        <dbReference type="ARBA" id="ARBA00023012"/>
    </source>
</evidence>
<dbReference type="OrthoDB" id="9815750at2"/>
<evidence type="ECO:0000256" key="7">
    <source>
        <dbReference type="ARBA" id="ARBA00022840"/>
    </source>
</evidence>
<gene>
    <name evidence="15" type="ORF">KSU1_D0014</name>
</gene>
<dbReference type="InterPro" id="IPR000700">
    <property type="entry name" value="PAS-assoc_C"/>
</dbReference>
<reference evidence="15 16" key="1">
    <citation type="journal article" date="2012" name="FEBS Lett.">
        <title>Anammox organism KSU-1 expresses a NirK-type copper-containing nitrite reductase instead of a NirS-type with cytochrome cd1.</title>
        <authorList>
            <person name="Hira D."/>
            <person name="Toh H."/>
            <person name="Migita C.T."/>
            <person name="Okubo H."/>
            <person name="Nishiyama T."/>
            <person name="Hattori M."/>
            <person name="Furukawa K."/>
            <person name="Fujii T."/>
        </authorList>
    </citation>
    <scope>NUCLEOTIDE SEQUENCE [LARGE SCALE GENOMIC DNA]</scope>
</reference>
<dbReference type="InterPro" id="IPR005467">
    <property type="entry name" value="His_kinase_dom"/>
</dbReference>
<feature type="domain" description="Response regulatory" evidence="12">
    <location>
        <begin position="7"/>
        <end position="124"/>
    </location>
</feature>
<keyword evidence="6 15" id="KW-0418">Kinase</keyword>
<evidence type="ECO:0000313" key="16">
    <source>
        <dbReference type="Proteomes" id="UP000002985"/>
    </source>
</evidence>
<dbReference type="SUPFAM" id="SSF55874">
    <property type="entry name" value="ATPase domain of HSP90 chaperone/DNA topoisomerase II/histidine kinase"/>
    <property type="match status" value="1"/>
</dbReference>
<dbReference type="SMART" id="SM00448">
    <property type="entry name" value="REC"/>
    <property type="match status" value="1"/>
</dbReference>
<dbReference type="NCBIfam" id="TIGR00229">
    <property type="entry name" value="sensory_box"/>
    <property type="match status" value="1"/>
</dbReference>
<evidence type="ECO:0000256" key="1">
    <source>
        <dbReference type="ARBA" id="ARBA00000085"/>
    </source>
</evidence>
<keyword evidence="4" id="KW-0808">Transferase</keyword>
<keyword evidence="8" id="KW-0902">Two-component regulatory system</keyword>
<evidence type="ECO:0000256" key="2">
    <source>
        <dbReference type="ARBA" id="ARBA00012438"/>
    </source>
</evidence>
<evidence type="ECO:0000256" key="5">
    <source>
        <dbReference type="ARBA" id="ARBA00022741"/>
    </source>
</evidence>
<dbReference type="Pfam" id="PF02518">
    <property type="entry name" value="HATPase_c"/>
    <property type="match status" value="1"/>
</dbReference>
<keyword evidence="5" id="KW-0547">Nucleotide-binding</keyword>
<dbReference type="Pfam" id="PF08448">
    <property type="entry name" value="PAS_4"/>
    <property type="match status" value="1"/>
</dbReference>
<dbReference type="eggNOG" id="COG2203">
    <property type="taxonomic scope" value="Bacteria"/>
</dbReference>